<gene>
    <name evidence="3" type="ORF">ABZ508_06230</name>
</gene>
<feature type="transmembrane region" description="Helical" evidence="2">
    <location>
        <begin position="127"/>
        <end position="145"/>
    </location>
</feature>
<accession>A0ABV2W0A7</accession>
<organism evidence="3 4">
    <name type="scientific">Streptomyces lavendulocolor</name>
    <dbReference type="NCBI Taxonomy" id="67316"/>
    <lineage>
        <taxon>Bacteria</taxon>
        <taxon>Bacillati</taxon>
        <taxon>Actinomycetota</taxon>
        <taxon>Actinomycetes</taxon>
        <taxon>Kitasatosporales</taxon>
        <taxon>Streptomycetaceae</taxon>
        <taxon>Streptomyces</taxon>
    </lineage>
</organism>
<keyword evidence="4" id="KW-1185">Reference proteome</keyword>
<keyword evidence="2" id="KW-0472">Membrane</keyword>
<keyword evidence="2" id="KW-0812">Transmembrane</keyword>
<reference evidence="3 4" key="1">
    <citation type="submission" date="2024-06" db="EMBL/GenBank/DDBJ databases">
        <title>The Natural Products Discovery Center: Release of the First 8490 Sequenced Strains for Exploring Actinobacteria Biosynthetic Diversity.</title>
        <authorList>
            <person name="Kalkreuter E."/>
            <person name="Kautsar S.A."/>
            <person name="Yang D."/>
            <person name="Bader C.D."/>
            <person name="Teijaro C.N."/>
            <person name="Fluegel L."/>
            <person name="Davis C.M."/>
            <person name="Simpson J.R."/>
            <person name="Lauterbach L."/>
            <person name="Steele A.D."/>
            <person name="Gui C."/>
            <person name="Meng S."/>
            <person name="Li G."/>
            <person name="Viehrig K."/>
            <person name="Ye F."/>
            <person name="Su P."/>
            <person name="Kiefer A.F."/>
            <person name="Nichols A."/>
            <person name="Cepeda A.J."/>
            <person name="Yan W."/>
            <person name="Fan B."/>
            <person name="Jiang Y."/>
            <person name="Adhikari A."/>
            <person name="Zheng C.-J."/>
            <person name="Schuster L."/>
            <person name="Cowan T.M."/>
            <person name="Smanski M.J."/>
            <person name="Chevrette M.G."/>
            <person name="De Carvalho L.P.S."/>
            <person name="Shen B."/>
        </authorList>
    </citation>
    <scope>NUCLEOTIDE SEQUENCE [LARGE SCALE GENOMIC DNA]</scope>
    <source>
        <strain evidence="3 4">NPDC006337</strain>
    </source>
</reference>
<evidence type="ECO:0000256" key="1">
    <source>
        <dbReference type="SAM" id="MobiDB-lite"/>
    </source>
</evidence>
<dbReference type="EMBL" id="JBEXZR010000004">
    <property type="protein sequence ID" value="MEU0706967.1"/>
    <property type="molecule type" value="Genomic_DNA"/>
</dbReference>
<name>A0ABV2W0A7_9ACTN</name>
<evidence type="ECO:0000313" key="3">
    <source>
        <dbReference type="EMBL" id="MEU0706967.1"/>
    </source>
</evidence>
<keyword evidence="2" id="KW-1133">Transmembrane helix</keyword>
<feature type="transmembrane region" description="Helical" evidence="2">
    <location>
        <begin position="97"/>
        <end position="115"/>
    </location>
</feature>
<feature type="region of interest" description="Disordered" evidence="1">
    <location>
        <begin position="1"/>
        <end position="48"/>
    </location>
</feature>
<dbReference type="Proteomes" id="UP001550378">
    <property type="component" value="Unassembled WGS sequence"/>
</dbReference>
<protein>
    <recommendedName>
        <fullName evidence="5">Integral membrane protein</fullName>
    </recommendedName>
</protein>
<dbReference type="RefSeq" id="WP_359658804.1">
    <property type="nucleotide sequence ID" value="NZ_JBEXZP010000407.1"/>
</dbReference>
<feature type="transmembrane region" description="Helical" evidence="2">
    <location>
        <begin position="60"/>
        <end position="85"/>
    </location>
</feature>
<evidence type="ECO:0008006" key="5">
    <source>
        <dbReference type="Google" id="ProtNLM"/>
    </source>
</evidence>
<proteinExistence type="predicted"/>
<comment type="caution">
    <text evidence="3">The sequence shown here is derived from an EMBL/GenBank/DDBJ whole genome shotgun (WGS) entry which is preliminary data.</text>
</comment>
<evidence type="ECO:0000256" key="2">
    <source>
        <dbReference type="SAM" id="Phobius"/>
    </source>
</evidence>
<sequence length="148" mass="14375">MNATDPTATGPTATDPAATGTTATGTAASAPAADGGSGALAPAPAPGGDPFAPSTGAVRVFAGTGLVLLVGAFLVTVVLMLRQSFAGDGAPGPLRELAMWSLSLSGLVGLWAMCLPGDAVGHRVRRGAVFVQYALMAGGPLLAAFDPS</sequence>
<evidence type="ECO:0000313" key="4">
    <source>
        <dbReference type="Proteomes" id="UP001550378"/>
    </source>
</evidence>